<dbReference type="GO" id="GO:0046873">
    <property type="term" value="F:metal ion transmembrane transporter activity"/>
    <property type="evidence" value="ECO:0007669"/>
    <property type="project" value="InterPro"/>
</dbReference>
<protein>
    <recommendedName>
        <fullName evidence="6">GDT1 family protein</fullName>
    </recommendedName>
</protein>
<organism evidence="8 9">
    <name type="scientific">Camellia sinensis</name>
    <name type="common">Tea plant</name>
    <name type="synonym">Thea sinensis</name>
    <dbReference type="NCBI Taxonomy" id="4442"/>
    <lineage>
        <taxon>Eukaryota</taxon>
        <taxon>Viridiplantae</taxon>
        <taxon>Streptophyta</taxon>
        <taxon>Embryophyta</taxon>
        <taxon>Tracheophyta</taxon>
        <taxon>Spermatophyta</taxon>
        <taxon>Magnoliopsida</taxon>
        <taxon>eudicotyledons</taxon>
        <taxon>Gunneridae</taxon>
        <taxon>Pentapetalae</taxon>
        <taxon>asterids</taxon>
        <taxon>Ericales</taxon>
        <taxon>Theaceae</taxon>
        <taxon>Camellia</taxon>
    </lineage>
</organism>
<dbReference type="InterPro" id="IPR001727">
    <property type="entry name" value="GDT1-like"/>
</dbReference>
<dbReference type="Proteomes" id="UP000593564">
    <property type="component" value="Unassembled WGS sequence"/>
</dbReference>
<dbReference type="InterPro" id="IPR013785">
    <property type="entry name" value="Aldolase_TIM"/>
</dbReference>
<dbReference type="Pfam" id="PF01169">
    <property type="entry name" value="GDT1"/>
    <property type="match status" value="1"/>
</dbReference>
<reference evidence="9" key="1">
    <citation type="journal article" date="2020" name="Nat. Commun.">
        <title>Genome assembly of wild tea tree DASZ reveals pedigree and selection history of tea varieties.</title>
        <authorList>
            <person name="Zhang W."/>
            <person name="Zhang Y."/>
            <person name="Qiu H."/>
            <person name="Guo Y."/>
            <person name="Wan H."/>
            <person name="Zhang X."/>
            <person name="Scossa F."/>
            <person name="Alseekh S."/>
            <person name="Zhang Q."/>
            <person name="Wang P."/>
            <person name="Xu L."/>
            <person name="Schmidt M.H."/>
            <person name="Jia X."/>
            <person name="Li D."/>
            <person name="Zhu A."/>
            <person name="Guo F."/>
            <person name="Chen W."/>
            <person name="Ni D."/>
            <person name="Usadel B."/>
            <person name="Fernie A.R."/>
            <person name="Wen W."/>
        </authorList>
    </citation>
    <scope>NUCLEOTIDE SEQUENCE [LARGE SCALE GENOMIC DNA]</scope>
    <source>
        <strain evidence="9">cv. G240</strain>
    </source>
</reference>
<feature type="domain" description="DUS-like FMN-binding" evidence="7">
    <location>
        <begin position="33"/>
        <end position="67"/>
    </location>
</feature>
<keyword evidence="5" id="KW-0472">Membrane</keyword>
<reference evidence="8 9" key="2">
    <citation type="submission" date="2020-07" db="EMBL/GenBank/DDBJ databases">
        <title>Genome assembly of wild tea tree DASZ reveals pedigree and selection history of tea varieties.</title>
        <authorList>
            <person name="Zhang W."/>
        </authorList>
    </citation>
    <scope>NUCLEOTIDE SEQUENCE [LARGE SCALE GENOMIC DNA]</scope>
    <source>
        <strain evidence="9">cv. G240</strain>
        <tissue evidence="8">Leaf</tissue>
    </source>
</reference>
<dbReference type="InterPro" id="IPR052582">
    <property type="entry name" value="tRNA-DUS-like"/>
</dbReference>
<proteinExistence type="inferred from homology"/>
<sequence>MTTLAHETCGRRRDSNRVPVLGVRARFHFRCKDVAAVDINMGCPKSFSISGGMGTALLTKQELLHDVCGIFHYFGEWGDKSQIATIGLAADENLLGVVLGGIL</sequence>
<dbReference type="AlphaFoldDB" id="A0A7J7G7W1"/>
<gene>
    <name evidence="8" type="ORF">HYC85_026535</name>
</gene>
<dbReference type="Pfam" id="PF01207">
    <property type="entry name" value="Dus"/>
    <property type="match status" value="1"/>
</dbReference>
<comment type="caution">
    <text evidence="8">The sequence shown here is derived from an EMBL/GenBank/DDBJ whole genome shotgun (WGS) entry which is preliminary data.</text>
</comment>
<evidence type="ECO:0000256" key="6">
    <source>
        <dbReference type="RuleBase" id="RU365102"/>
    </source>
</evidence>
<keyword evidence="3" id="KW-0812">Transmembrane</keyword>
<keyword evidence="9" id="KW-1185">Reference proteome</keyword>
<comment type="similarity">
    <text evidence="2 6">Belongs to the GDT1 family.</text>
</comment>
<name>A0A7J7G7W1_CAMSI</name>
<dbReference type="GO" id="GO:0005737">
    <property type="term" value="C:cytoplasm"/>
    <property type="evidence" value="ECO:0007669"/>
    <property type="project" value="TreeGrafter"/>
</dbReference>
<accession>A0A7J7G7W1</accession>
<evidence type="ECO:0000259" key="7">
    <source>
        <dbReference type="Pfam" id="PF01207"/>
    </source>
</evidence>
<evidence type="ECO:0000313" key="8">
    <source>
        <dbReference type="EMBL" id="KAF5935406.1"/>
    </source>
</evidence>
<dbReference type="GO" id="GO:0016020">
    <property type="term" value="C:membrane"/>
    <property type="evidence" value="ECO:0007669"/>
    <property type="project" value="UniProtKB-SubCell"/>
</dbReference>
<dbReference type="Gene3D" id="3.20.20.70">
    <property type="entry name" value="Aldolase class I"/>
    <property type="match status" value="1"/>
</dbReference>
<evidence type="ECO:0000313" key="9">
    <source>
        <dbReference type="Proteomes" id="UP000593564"/>
    </source>
</evidence>
<dbReference type="InterPro" id="IPR035587">
    <property type="entry name" value="DUS-like_FMN-bd"/>
</dbReference>
<comment type="subcellular location">
    <subcellularLocation>
        <location evidence="1 6">Membrane</location>
        <topology evidence="1 6">Multi-pass membrane protein</topology>
    </subcellularLocation>
</comment>
<dbReference type="PANTHER" id="PTHR45936">
    <property type="entry name" value="TRNA-DIHYDROURIDINE(20) SYNTHASE [NAD(P)+]-LIKE"/>
    <property type="match status" value="1"/>
</dbReference>
<evidence type="ECO:0000256" key="3">
    <source>
        <dbReference type="ARBA" id="ARBA00022692"/>
    </source>
</evidence>
<evidence type="ECO:0000256" key="2">
    <source>
        <dbReference type="ARBA" id="ARBA00009190"/>
    </source>
</evidence>
<evidence type="ECO:0000256" key="4">
    <source>
        <dbReference type="ARBA" id="ARBA00022989"/>
    </source>
</evidence>
<evidence type="ECO:0000256" key="5">
    <source>
        <dbReference type="ARBA" id="ARBA00023136"/>
    </source>
</evidence>
<dbReference type="SUPFAM" id="SSF51395">
    <property type="entry name" value="FMN-linked oxidoreductases"/>
    <property type="match status" value="1"/>
</dbReference>
<dbReference type="PANTHER" id="PTHR45936:SF1">
    <property type="entry name" value="TRNA-DIHYDROURIDINE(20) SYNTHASE [NAD(P)+]-LIKE"/>
    <property type="match status" value="1"/>
</dbReference>
<dbReference type="GO" id="GO:0017150">
    <property type="term" value="F:tRNA dihydrouridine synthase activity"/>
    <property type="evidence" value="ECO:0007669"/>
    <property type="project" value="TreeGrafter"/>
</dbReference>
<evidence type="ECO:0000256" key="1">
    <source>
        <dbReference type="ARBA" id="ARBA00004141"/>
    </source>
</evidence>
<dbReference type="EMBL" id="JACBKZ010000013">
    <property type="protein sequence ID" value="KAF5935406.1"/>
    <property type="molecule type" value="Genomic_DNA"/>
</dbReference>
<keyword evidence="4" id="KW-1133">Transmembrane helix</keyword>